<evidence type="ECO:0000313" key="2">
    <source>
        <dbReference type="Proteomes" id="UP000663850"/>
    </source>
</evidence>
<dbReference type="EMBL" id="CAJMWZ010003809">
    <property type="protein sequence ID" value="CAE6479055.1"/>
    <property type="molecule type" value="Genomic_DNA"/>
</dbReference>
<reference evidence="1" key="1">
    <citation type="submission" date="2021-01" db="EMBL/GenBank/DDBJ databases">
        <authorList>
            <person name="Kaushik A."/>
        </authorList>
    </citation>
    <scope>NUCLEOTIDE SEQUENCE</scope>
    <source>
        <strain evidence="1">Type strain: AG8-Rh-89/</strain>
    </source>
</reference>
<proteinExistence type="predicted"/>
<dbReference type="Proteomes" id="UP000663850">
    <property type="component" value="Unassembled WGS sequence"/>
</dbReference>
<accession>A0A8H3CC60</accession>
<evidence type="ECO:0000313" key="1">
    <source>
        <dbReference type="EMBL" id="CAE6479055.1"/>
    </source>
</evidence>
<gene>
    <name evidence="1" type="ORF">RDB_LOCUS72502</name>
</gene>
<name>A0A8H3CC60_9AGAM</name>
<organism evidence="1 2">
    <name type="scientific">Rhizoctonia solani</name>
    <dbReference type="NCBI Taxonomy" id="456999"/>
    <lineage>
        <taxon>Eukaryota</taxon>
        <taxon>Fungi</taxon>
        <taxon>Dikarya</taxon>
        <taxon>Basidiomycota</taxon>
        <taxon>Agaricomycotina</taxon>
        <taxon>Agaricomycetes</taxon>
        <taxon>Cantharellales</taxon>
        <taxon>Ceratobasidiaceae</taxon>
        <taxon>Rhizoctonia</taxon>
    </lineage>
</organism>
<dbReference type="AlphaFoldDB" id="A0A8H3CC60"/>
<protein>
    <submittedName>
        <fullName evidence="1">Uncharacterized protein</fullName>
    </submittedName>
</protein>
<comment type="caution">
    <text evidence="1">The sequence shown here is derived from an EMBL/GenBank/DDBJ whole genome shotgun (WGS) entry which is preliminary data.</text>
</comment>
<sequence length="114" mass="12035">MSFAPTSSGVPKSRSVFAKRMALLSQMIMPSPKVGANGQRIAYILKKSRRSKPKSGASRISAEQRFVKGLGYIRADATPVRSQAAKFAAASGGNSYSSVPVEAADLQICSELVA</sequence>